<proteinExistence type="predicted"/>
<dbReference type="Proteomes" id="UP000623461">
    <property type="component" value="Unassembled WGS sequence"/>
</dbReference>
<dbReference type="RefSeq" id="WP_030202562.1">
    <property type="nucleotide sequence ID" value="NZ_BMNZ01000008.1"/>
</dbReference>
<organism evidence="2 3">
    <name type="scientific">Terrabacter tumescens</name>
    <dbReference type="NCBI Taxonomy" id="60443"/>
    <lineage>
        <taxon>Bacteria</taxon>
        <taxon>Bacillati</taxon>
        <taxon>Actinomycetota</taxon>
        <taxon>Actinomycetes</taxon>
        <taxon>Micrococcales</taxon>
        <taxon>Intrasporangiaceae</taxon>
        <taxon>Terrabacter</taxon>
    </lineage>
</organism>
<evidence type="ECO:0000313" key="3">
    <source>
        <dbReference type="Proteomes" id="UP000623461"/>
    </source>
</evidence>
<dbReference type="EMBL" id="BMNZ01000008">
    <property type="protein sequence ID" value="GGN06351.1"/>
    <property type="molecule type" value="Genomic_DNA"/>
</dbReference>
<keyword evidence="1" id="KW-0472">Membrane</keyword>
<name>A0ABQ2IG76_9MICO</name>
<feature type="transmembrane region" description="Helical" evidence="1">
    <location>
        <begin position="113"/>
        <end position="132"/>
    </location>
</feature>
<evidence type="ECO:0000256" key="1">
    <source>
        <dbReference type="SAM" id="Phobius"/>
    </source>
</evidence>
<feature type="transmembrane region" description="Helical" evidence="1">
    <location>
        <begin position="76"/>
        <end position="93"/>
    </location>
</feature>
<evidence type="ECO:0008006" key="4">
    <source>
        <dbReference type="Google" id="ProtNLM"/>
    </source>
</evidence>
<feature type="transmembrane region" description="Helical" evidence="1">
    <location>
        <begin position="36"/>
        <end position="56"/>
    </location>
</feature>
<protein>
    <recommendedName>
        <fullName evidence="4">DUF4328 domain-containing protein</fullName>
    </recommendedName>
</protein>
<evidence type="ECO:0000313" key="2">
    <source>
        <dbReference type="EMBL" id="GGN06351.1"/>
    </source>
</evidence>
<comment type="caution">
    <text evidence="2">The sequence shown here is derived from an EMBL/GenBank/DDBJ whole genome shotgun (WGS) entry which is preliminary data.</text>
</comment>
<gene>
    <name evidence="2" type="ORF">GCM10009721_37470</name>
</gene>
<keyword evidence="1" id="KW-0812">Transmembrane</keyword>
<keyword evidence="3" id="KW-1185">Reference proteome</keyword>
<sequence>MDGRGHSFADGASPVGVVVPDDRPRRLELPRLRRPARWSLGLGAASVIPLSLNAFLPPEKLLFSSGSAQSGWTVNLAAALFFGAGCFACVWLVRLQGLLGRAGRLPSVSPDIGLWIMWGLPILSWILPAVRISRWDKAIHGQRSWTTIVWAVLWVPFSAQLYGSRPPGVTPDPADACGFVALTVATFTLWCTTVVRLTRGAEVVAHETGVGG</sequence>
<keyword evidence="1" id="KW-1133">Transmembrane helix</keyword>
<reference evidence="3" key="1">
    <citation type="journal article" date="2019" name="Int. J. Syst. Evol. Microbiol.">
        <title>The Global Catalogue of Microorganisms (GCM) 10K type strain sequencing project: providing services to taxonomists for standard genome sequencing and annotation.</title>
        <authorList>
            <consortium name="The Broad Institute Genomics Platform"/>
            <consortium name="The Broad Institute Genome Sequencing Center for Infectious Disease"/>
            <person name="Wu L."/>
            <person name="Ma J."/>
        </authorList>
    </citation>
    <scope>NUCLEOTIDE SEQUENCE [LARGE SCALE GENOMIC DNA]</scope>
    <source>
        <strain evidence="3">JCM 1365</strain>
    </source>
</reference>
<accession>A0ABQ2IG76</accession>